<name>A0A3G5A7X1_9VIRU</name>
<evidence type="ECO:0000313" key="1">
    <source>
        <dbReference type="EMBL" id="AYV83380.1"/>
    </source>
</evidence>
<protein>
    <submittedName>
        <fullName evidence="1">Uncharacterized protein</fullName>
    </submittedName>
</protein>
<gene>
    <name evidence="1" type="ORF">Hyperionvirus6_61</name>
</gene>
<organism evidence="1">
    <name type="scientific">Hyperionvirus sp</name>
    <dbReference type="NCBI Taxonomy" id="2487770"/>
    <lineage>
        <taxon>Viruses</taxon>
        <taxon>Varidnaviria</taxon>
        <taxon>Bamfordvirae</taxon>
        <taxon>Nucleocytoviricota</taxon>
        <taxon>Megaviricetes</taxon>
        <taxon>Imitervirales</taxon>
        <taxon>Mimiviridae</taxon>
        <taxon>Klosneuvirinae</taxon>
    </lineage>
</organism>
<dbReference type="EMBL" id="MK072388">
    <property type="protein sequence ID" value="AYV83380.1"/>
    <property type="molecule type" value="Genomic_DNA"/>
</dbReference>
<reference evidence="1" key="1">
    <citation type="submission" date="2018-10" db="EMBL/GenBank/DDBJ databases">
        <title>Hidden diversity of soil giant viruses.</title>
        <authorList>
            <person name="Schulz F."/>
            <person name="Alteio L."/>
            <person name="Goudeau D."/>
            <person name="Ryan E.M."/>
            <person name="Malmstrom R.R."/>
            <person name="Blanchard J."/>
            <person name="Woyke T."/>
        </authorList>
    </citation>
    <scope>NUCLEOTIDE SEQUENCE</scope>
    <source>
        <strain evidence="1">HYV1</strain>
    </source>
</reference>
<accession>A0A3G5A7X1</accession>
<proteinExistence type="predicted"/>
<sequence length="302" mass="33176">MTCDNDLEFQICKLLKAIKILSKKIKELEKERATAQFLLISLLPPPPDSNLKMFRLAENVKDTSNIITFLNDSTINIAGDGLYRITHHSILLSGSGDRYTVIPIIQNFRQPNLQTEGSFTFENVTPADTCTSGMIQLHAPVTIQLVLDTRAQDVTVDQGGYINIERINDKPTQPLSCQNFIFPGAAVLTSPDTYLFTLNATCTTNINPDNPGVITGDGKIVKPPVSNAATLTLTALNGPSDEINWPNSLSIPLINNEFNIFLGSIDNTDNQNPNLPPVLINVTATLDITNNFFLITITFLFV</sequence>